<evidence type="ECO:0000256" key="1">
    <source>
        <dbReference type="ARBA" id="ARBA00001917"/>
    </source>
</evidence>
<evidence type="ECO:0000256" key="9">
    <source>
        <dbReference type="ARBA" id="ARBA00049401"/>
    </source>
</evidence>
<dbReference type="InterPro" id="IPR004136">
    <property type="entry name" value="NMO"/>
</dbReference>
<dbReference type="Gene3D" id="3.20.20.70">
    <property type="entry name" value="Aldolase class I"/>
    <property type="match status" value="1"/>
</dbReference>
<dbReference type="Pfam" id="PF03060">
    <property type="entry name" value="NMO"/>
    <property type="match status" value="1"/>
</dbReference>
<evidence type="ECO:0000256" key="3">
    <source>
        <dbReference type="ARBA" id="ARBA00022575"/>
    </source>
</evidence>
<dbReference type="PANTHER" id="PTHR42747">
    <property type="entry name" value="NITRONATE MONOOXYGENASE-RELATED"/>
    <property type="match status" value="1"/>
</dbReference>
<evidence type="ECO:0000256" key="5">
    <source>
        <dbReference type="ARBA" id="ARBA00022643"/>
    </source>
</evidence>
<dbReference type="PANTHER" id="PTHR42747:SF3">
    <property type="entry name" value="NITRONATE MONOOXYGENASE-RELATED"/>
    <property type="match status" value="1"/>
</dbReference>
<dbReference type="GO" id="GO:0018580">
    <property type="term" value="F:nitronate monooxygenase activity"/>
    <property type="evidence" value="ECO:0007669"/>
    <property type="project" value="InterPro"/>
</dbReference>
<comment type="cofactor">
    <cofactor evidence="1">
        <name>FMN</name>
        <dbReference type="ChEBI" id="CHEBI:58210"/>
    </cofactor>
</comment>
<reference evidence="10 11" key="1">
    <citation type="submission" date="2018-04" db="EMBL/GenBank/DDBJ databases">
        <title>Pseudomonas sp. nov., isolated from mangrove soil.</title>
        <authorList>
            <person name="Chen C."/>
        </authorList>
    </citation>
    <scope>NUCLEOTIDE SEQUENCE [LARGE SCALE GENOMIC DNA]</scope>
    <source>
        <strain evidence="10 11">JCM 14246</strain>
    </source>
</reference>
<keyword evidence="6" id="KW-0560">Oxidoreductase</keyword>
<comment type="catalytic activity">
    <reaction evidence="9">
        <text>3 propionate 3-nitronate + 3 O2 + H2O = 3 3-oxopropanoate + 2 nitrate + nitrite + H2O2 + 3 H(+)</text>
        <dbReference type="Rhea" id="RHEA:57332"/>
        <dbReference type="ChEBI" id="CHEBI:15377"/>
        <dbReference type="ChEBI" id="CHEBI:15378"/>
        <dbReference type="ChEBI" id="CHEBI:15379"/>
        <dbReference type="ChEBI" id="CHEBI:16240"/>
        <dbReference type="ChEBI" id="CHEBI:16301"/>
        <dbReference type="ChEBI" id="CHEBI:17632"/>
        <dbReference type="ChEBI" id="CHEBI:33190"/>
        <dbReference type="ChEBI" id="CHEBI:136067"/>
    </reaction>
</comment>
<dbReference type="EMBL" id="QASO01000097">
    <property type="protein sequence ID" value="PTU78142.1"/>
    <property type="molecule type" value="Genomic_DNA"/>
</dbReference>
<keyword evidence="4" id="KW-0285">Flavoprotein</keyword>
<keyword evidence="7 10" id="KW-0503">Monooxygenase</keyword>
<evidence type="ECO:0000256" key="8">
    <source>
        <dbReference type="ARBA" id="ARBA00031155"/>
    </source>
</evidence>
<evidence type="ECO:0000256" key="7">
    <source>
        <dbReference type="ARBA" id="ARBA00023033"/>
    </source>
</evidence>
<dbReference type="InterPro" id="IPR013785">
    <property type="entry name" value="Aldolase_TIM"/>
</dbReference>
<evidence type="ECO:0000256" key="4">
    <source>
        <dbReference type="ARBA" id="ARBA00022630"/>
    </source>
</evidence>
<evidence type="ECO:0000313" key="10">
    <source>
        <dbReference type="EMBL" id="PTU78142.1"/>
    </source>
</evidence>
<dbReference type="RefSeq" id="WP_025828123.1">
    <property type="nucleotide sequence ID" value="NZ_QASO01000097.1"/>
</dbReference>
<evidence type="ECO:0000313" key="11">
    <source>
        <dbReference type="Proteomes" id="UP000244052"/>
    </source>
</evidence>
<organism evidence="10 11">
    <name type="scientific">Ectopseudomonas oleovorans</name>
    <name type="common">Pseudomonas oleovorans</name>
    <dbReference type="NCBI Taxonomy" id="301"/>
    <lineage>
        <taxon>Bacteria</taxon>
        <taxon>Pseudomonadati</taxon>
        <taxon>Pseudomonadota</taxon>
        <taxon>Gammaproteobacteria</taxon>
        <taxon>Pseudomonadales</taxon>
        <taxon>Pseudomonadaceae</taxon>
        <taxon>Ectopseudomonas</taxon>
    </lineage>
</organism>
<keyword evidence="11" id="KW-1185">Reference proteome</keyword>
<keyword evidence="3" id="KW-0216">Detoxification</keyword>
<dbReference type="AlphaFoldDB" id="A0A2T5PK85"/>
<evidence type="ECO:0000256" key="2">
    <source>
        <dbReference type="ARBA" id="ARBA00009881"/>
    </source>
</evidence>
<accession>A0A2T5PK85</accession>
<dbReference type="CDD" id="cd04730">
    <property type="entry name" value="NPD_like"/>
    <property type="match status" value="1"/>
</dbReference>
<comment type="similarity">
    <text evidence="2">Belongs to the nitronate monooxygenase family. NMO class I subfamily.</text>
</comment>
<dbReference type="Proteomes" id="UP000244052">
    <property type="component" value="Unassembled WGS sequence"/>
</dbReference>
<name>A0A2T5PK85_ECTOL</name>
<evidence type="ECO:0000256" key="6">
    <source>
        <dbReference type="ARBA" id="ARBA00023002"/>
    </source>
</evidence>
<proteinExistence type="inferred from homology"/>
<keyword evidence="5" id="KW-0288">FMN</keyword>
<gene>
    <name evidence="10" type="ORF">DBO86_15830</name>
</gene>
<sequence>MQSTQTLDLLKIKHPIIQGPFGGGLSTVELVSTVSNLGGLGSFGVHYLEAEGILGVASEIREKTSNPFALNLWVSDHDPEARDYSTDAYDRAWRLFEPLYRELNLPKPEQPPRFHPSFEEQVEAILEAQPDVFSFVFGIPPARVLADCKARGITTVGAATTLAEAQALEAANVDVILATGFEAGGHRPSFLDRAEDSLMGTMPLTRVISEMCSKPVIAAGGIVDAGGIEAALSLGAGAAQLGTAFLACAESGTVDQHRAALYSDRSASSELTRAYTGRLARGMSNRLIKDMQAVAAQLPPFPVQAWFVAPLRAASIAAGGDEFLSLYANQAAPLLKHRKTADLMADLIVGIA</sequence>
<protein>
    <recommendedName>
        <fullName evidence="8">Propionate 3-nitronate monooxygenase</fullName>
    </recommendedName>
</protein>
<comment type="caution">
    <text evidence="10">The sequence shown here is derived from an EMBL/GenBank/DDBJ whole genome shotgun (WGS) entry which is preliminary data.</text>
</comment>
<dbReference type="SUPFAM" id="SSF51412">
    <property type="entry name" value="Inosine monophosphate dehydrogenase (IMPDH)"/>
    <property type="match status" value="1"/>
</dbReference>
<dbReference type="GO" id="GO:0009636">
    <property type="term" value="P:response to toxic substance"/>
    <property type="evidence" value="ECO:0007669"/>
    <property type="project" value="UniProtKB-KW"/>
</dbReference>